<feature type="transmembrane region" description="Helical" evidence="1">
    <location>
        <begin position="71"/>
        <end position="88"/>
    </location>
</feature>
<feature type="transmembrane region" description="Helical" evidence="1">
    <location>
        <begin position="12"/>
        <end position="33"/>
    </location>
</feature>
<comment type="caution">
    <text evidence="2">The sequence shown here is derived from an EMBL/GenBank/DDBJ whole genome shotgun (WGS) entry which is preliminary data.</text>
</comment>
<sequence length="91" mass="9725">MFLFFEKSVLIMAILRMISGSIEVFAAILILKLNDAEKALIVNSSLALVGPSILILTTAVGLIGISEKLSLLKISLIFSGVILLLIGIKVK</sequence>
<dbReference type="EMBL" id="PIQO01000002">
    <property type="protein sequence ID" value="PKR86188.1"/>
    <property type="molecule type" value="Genomic_DNA"/>
</dbReference>
<keyword evidence="3" id="KW-1185">Reference proteome</keyword>
<dbReference type="RefSeq" id="WP_101352827.1">
    <property type="nucleotide sequence ID" value="NZ_PIQO01000002.1"/>
</dbReference>
<gene>
    <name evidence="2" type="ORF">CWO92_03535</name>
</gene>
<evidence type="ECO:0000313" key="2">
    <source>
        <dbReference type="EMBL" id="PKR86188.1"/>
    </source>
</evidence>
<dbReference type="Pfam" id="PF10942">
    <property type="entry name" value="DUF2619"/>
    <property type="match status" value="1"/>
</dbReference>
<proteinExistence type="predicted"/>
<feature type="transmembrane region" description="Helical" evidence="1">
    <location>
        <begin position="45"/>
        <end position="65"/>
    </location>
</feature>
<reference evidence="2 3" key="1">
    <citation type="submission" date="2017-11" db="EMBL/GenBank/DDBJ databases">
        <title>Bacillus camelliae sp. nov., isolated from pu'er tea.</title>
        <authorList>
            <person name="Niu L."/>
        </authorList>
    </citation>
    <scope>NUCLEOTIDE SEQUENCE [LARGE SCALE GENOMIC DNA]</scope>
    <source>
        <strain evidence="2 3">7578-1</strain>
    </source>
</reference>
<accession>A0A2N3LNI6</accession>
<keyword evidence="1" id="KW-0812">Transmembrane</keyword>
<dbReference type="InterPro" id="IPR020390">
    <property type="entry name" value="Uncharacterised_YqhV"/>
</dbReference>
<dbReference type="OrthoDB" id="1726013at2"/>
<name>A0A2N3LNI6_9BACI</name>
<organism evidence="2 3">
    <name type="scientific">Heyndrickxia camelliae</name>
    <dbReference type="NCBI Taxonomy" id="1707093"/>
    <lineage>
        <taxon>Bacteria</taxon>
        <taxon>Bacillati</taxon>
        <taxon>Bacillota</taxon>
        <taxon>Bacilli</taxon>
        <taxon>Bacillales</taxon>
        <taxon>Bacillaceae</taxon>
        <taxon>Heyndrickxia</taxon>
    </lineage>
</organism>
<evidence type="ECO:0000256" key="1">
    <source>
        <dbReference type="SAM" id="Phobius"/>
    </source>
</evidence>
<evidence type="ECO:0000313" key="3">
    <source>
        <dbReference type="Proteomes" id="UP000233440"/>
    </source>
</evidence>
<dbReference type="AlphaFoldDB" id="A0A2N3LNI6"/>
<protein>
    <submittedName>
        <fullName evidence="2">DUF2619 domain-containing protein</fullName>
    </submittedName>
</protein>
<keyword evidence="1" id="KW-1133">Transmembrane helix</keyword>
<keyword evidence="1" id="KW-0472">Membrane</keyword>
<dbReference type="Proteomes" id="UP000233440">
    <property type="component" value="Unassembled WGS sequence"/>
</dbReference>